<protein>
    <submittedName>
        <fullName evidence="2">Uncharacterized protein</fullName>
    </submittedName>
</protein>
<organism evidence="2 3">
    <name type="scientific">Anopheles stephensi</name>
    <name type="common">Indo-Pakistan malaria mosquito</name>
    <dbReference type="NCBI Taxonomy" id="30069"/>
    <lineage>
        <taxon>Eukaryota</taxon>
        <taxon>Metazoa</taxon>
        <taxon>Ecdysozoa</taxon>
        <taxon>Arthropoda</taxon>
        <taxon>Hexapoda</taxon>
        <taxon>Insecta</taxon>
        <taxon>Pterygota</taxon>
        <taxon>Neoptera</taxon>
        <taxon>Endopterygota</taxon>
        <taxon>Diptera</taxon>
        <taxon>Nematocera</taxon>
        <taxon>Culicoidea</taxon>
        <taxon>Culicidae</taxon>
        <taxon>Anophelinae</taxon>
        <taxon>Anopheles</taxon>
    </lineage>
</organism>
<dbReference type="GO" id="GO:0031012">
    <property type="term" value="C:extracellular matrix"/>
    <property type="evidence" value="ECO:0007669"/>
    <property type="project" value="TreeGrafter"/>
</dbReference>
<reference evidence="3" key="1">
    <citation type="journal article" date="2014" name="Genome Biol.">
        <title>Genome analysis of a major urban malaria vector mosquito, Anopheles stephensi.</title>
        <authorList>
            <person name="Jiang X."/>
            <person name="Peery A."/>
            <person name="Hall A.B."/>
            <person name="Sharma A."/>
            <person name="Chen X.G."/>
            <person name="Waterhouse R.M."/>
            <person name="Komissarov A."/>
            <person name="Riehle M.M."/>
            <person name="Shouche Y."/>
            <person name="Sharakhova M.V."/>
            <person name="Lawson D."/>
            <person name="Pakpour N."/>
            <person name="Arensburger P."/>
            <person name="Davidson V.L."/>
            <person name="Eiglmeier K."/>
            <person name="Emrich S."/>
            <person name="George P."/>
            <person name="Kennedy R.C."/>
            <person name="Mane S.P."/>
            <person name="Maslen G."/>
            <person name="Oringanje C."/>
            <person name="Qi Y."/>
            <person name="Settlage R."/>
            <person name="Tojo M."/>
            <person name="Tubio J.M."/>
            <person name="Unger M.F."/>
            <person name="Wang B."/>
            <person name="Vernick K.D."/>
            <person name="Ribeiro J.M."/>
            <person name="James A.A."/>
            <person name="Michel K."/>
            <person name="Riehle M.A."/>
            <person name="Luckhart S."/>
            <person name="Sharakhov I.V."/>
            <person name="Tu Z."/>
        </authorList>
    </citation>
    <scope>NUCLEOTIDE SEQUENCE [LARGE SCALE GENOMIC DNA]</scope>
    <source>
        <strain evidence="3">Indian</strain>
    </source>
</reference>
<dbReference type="InterPro" id="IPR050328">
    <property type="entry name" value="Dev_Immune_Receptor"/>
</dbReference>
<evidence type="ECO:0000256" key="1">
    <source>
        <dbReference type="ARBA" id="ARBA00022729"/>
    </source>
</evidence>
<accession>A0A182YMC1</accession>
<dbReference type="VEuPathDB" id="VectorBase:ASTEI09607"/>
<proteinExistence type="predicted"/>
<keyword evidence="1" id="KW-0732">Signal</keyword>
<name>A0A182YMC1_ANOST</name>
<dbReference type="GO" id="GO:0005615">
    <property type="term" value="C:extracellular space"/>
    <property type="evidence" value="ECO:0007669"/>
    <property type="project" value="TreeGrafter"/>
</dbReference>
<reference evidence="2" key="2">
    <citation type="submission" date="2020-05" db="UniProtKB">
        <authorList>
            <consortium name="EnsemblMetazoa"/>
        </authorList>
    </citation>
    <scope>IDENTIFICATION</scope>
    <source>
        <strain evidence="2">Indian</strain>
    </source>
</reference>
<dbReference type="InterPro" id="IPR032675">
    <property type="entry name" value="LRR_dom_sf"/>
</dbReference>
<dbReference type="Gene3D" id="3.80.10.10">
    <property type="entry name" value="Ribonuclease Inhibitor"/>
    <property type="match status" value="2"/>
</dbReference>
<dbReference type="Proteomes" id="UP000076408">
    <property type="component" value="Unassembled WGS sequence"/>
</dbReference>
<evidence type="ECO:0000313" key="2">
    <source>
        <dbReference type="EnsemblMetazoa" id="ASTEI09607-PA"/>
    </source>
</evidence>
<dbReference type="PANTHER" id="PTHR24373:SF378">
    <property type="entry name" value="FI03225P-RELATED"/>
    <property type="match status" value="1"/>
</dbReference>
<dbReference type="STRING" id="30069.A0A182YMC1"/>
<dbReference type="SUPFAM" id="SSF52058">
    <property type="entry name" value="L domain-like"/>
    <property type="match status" value="1"/>
</dbReference>
<dbReference type="VEuPathDB" id="VectorBase:ASTE005027"/>
<dbReference type="AlphaFoldDB" id="A0A182YMC1"/>
<dbReference type="PANTHER" id="PTHR24373">
    <property type="entry name" value="SLIT RELATED LEUCINE-RICH REPEAT NEURONAL PROTEIN"/>
    <property type="match status" value="1"/>
</dbReference>
<sequence>MKQQLLLLLSILIGTSTSIDISCDGDFYCTVKHLIVPQFQQLPEQLLQRLTTLVVKQSYMPTLNVSTLHPTLPDLNLVNCEVEKLILPRDCALLQLTVEETIGGIETAPNRRLNFLSITKSHLGGLLAAIANMSALETIRLRRMHIPAFSLDVLQGKSKLFGVELNFDRMEALHLSPNRTCCETLSELDLSCNHFTALDLDLLSRLQALKKLRFRSNRIVTLNGTLELPNLLELDLASNRLQTLDVCRWKTESLRLLFLENNRIRHLFSCIEKLQNLISIRMSNNLLTALDMAPFAKLAMIHIDFAHNQIRTVRIQYALAADVCFILEGNPVSNSTDVCNGLQDVARRAQ</sequence>
<dbReference type="EnsemblMetazoa" id="ASTEI09607-RA">
    <property type="protein sequence ID" value="ASTEI09607-PA"/>
    <property type="gene ID" value="ASTEI09607"/>
</dbReference>
<keyword evidence="3" id="KW-1185">Reference proteome</keyword>
<dbReference type="Pfam" id="PF13855">
    <property type="entry name" value="LRR_8"/>
    <property type="match status" value="1"/>
</dbReference>
<evidence type="ECO:0000313" key="3">
    <source>
        <dbReference type="Proteomes" id="UP000076408"/>
    </source>
</evidence>
<dbReference type="OMA" id="ERDHYCE"/>
<dbReference type="VEuPathDB" id="VectorBase:ASTEI20_043330"/>
<dbReference type="InterPro" id="IPR001611">
    <property type="entry name" value="Leu-rich_rpt"/>
</dbReference>